<dbReference type="AlphaFoldDB" id="A0A7W0CAQ2"/>
<dbReference type="InterPro" id="IPR014777">
    <property type="entry name" value="4pyrrole_Mease_sub1"/>
</dbReference>
<dbReference type="SUPFAM" id="SSF53790">
    <property type="entry name" value="Tetrapyrrole methylase"/>
    <property type="match status" value="1"/>
</dbReference>
<keyword evidence="2" id="KW-0808">Transferase</keyword>
<dbReference type="GO" id="GO:0008168">
    <property type="term" value="F:methyltransferase activity"/>
    <property type="evidence" value="ECO:0007669"/>
    <property type="project" value="UniProtKB-KW"/>
</dbReference>
<dbReference type="InterPro" id="IPR000878">
    <property type="entry name" value="4pyrrol_Mease"/>
</dbReference>
<dbReference type="GO" id="GO:0032259">
    <property type="term" value="P:methylation"/>
    <property type="evidence" value="ECO:0007669"/>
    <property type="project" value="UniProtKB-KW"/>
</dbReference>
<evidence type="ECO:0000259" key="4">
    <source>
        <dbReference type="Pfam" id="PF00590"/>
    </source>
</evidence>
<organism evidence="5 6">
    <name type="scientific">Desulfosalsimonas propionicica</name>
    <dbReference type="NCBI Taxonomy" id="332175"/>
    <lineage>
        <taxon>Bacteria</taxon>
        <taxon>Pseudomonadati</taxon>
        <taxon>Thermodesulfobacteriota</taxon>
        <taxon>Desulfobacteria</taxon>
        <taxon>Desulfobacterales</taxon>
        <taxon>Desulfosalsimonadaceae</taxon>
        <taxon>Desulfosalsimonas</taxon>
    </lineage>
</organism>
<dbReference type="PANTHER" id="PTHR45790:SF4">
    <property type="entry name" value="COBALT-PRECORRIN-4 C(11)-METHYLTRANSFERASE"/>
    <property type="match status" value="1"/>
</dbReference>
<dbReference type="Gene3D" id="3.40.1010.10">
    <property type="entry name" value="Cobalt-precorrin-4 Transmethylase, Domain 1"/>
    <property type="match status" value="1"/>
</dbReference>
<feature type="domain" description="Tetrapyrrole methylase" evidence="4">
    <location>
        <begin position="45"/>
        <end position="262"/>
    </location>
</feature>
<evidence type="ECO:0000256" key="1">
    <source>
        <dbReference type="ARBA" id="ARBA00022603"/>
    </source>
</evidence>
<accession>A0A7W0CAQ2</accession>
<evidence type="ECO:0000313" key="5">
    <source>
        <dbReference type="EMBL" id="MBA2882204.1"/>
    </source>
</evidence>
<keyword evidence="3" id="KW-0949">S-adenosyl-L-methionine</keyword>
<gene>
    <name evidence="5" type="ORF">HNR65_002545</name>
</gene>
<comment type="caution">
    <text evidence="5">The sequence shown here is derived from an EMBL/GenBank/DDBJ whole genome shotgun (WGS) entry which is preliminary data.</text>
</comment>
<evidence type="ECO:0000313" key="6">
    <source>
        <dbReference type="Proteomes" id="UP000525298"/>
    </source>
</evidence>
<dbReference type="Pfam" id="PF00590">
    <property type="entry name" value="TP_methylase"/>
    <property type="match status" value="1"/>
</dbReference>
<sequence length="284" mass="32491">MYGALVKKRSLFTICIFCLSAFLVFCILQASGFAAEKKRGRPFRLVSVGVGDPDLITVRAIERIRGSDIIICRPRVEKEFGEYLEGKIVWEGAFDQWRTWDQDCSEIADREKREKCISDQKLRKNLEKKIRKAVDEGKTLSVLGHGDLMIYGGPYRWYLEALEDLKPEIVPGVSCLNAANANFGKDIMSGEKTSSAVLTHYRDIDKVAEHQPTLVIFTMHTAFEDIVEKLKRYYPEDTPVSIVFYAGYKEKEYRISGTLATIQKKTEGEEFPFEHLVYVGDFMK</sequence>
<dbReference type="InterPro" id="IPR014776">
    <property type="entry name" value="4pyrrole_Mease_sub2"/>
</dbReference>
<name>A0A7W0CAQ2_9BACT</name>
<dbReference type="InterPro" id="IPR050161">
    <property type="entry name" value="Siro_Cobalamin_biosynth"/>
</dbReference>
<reference evidence="5 6" key="1">
    <citation type="submission" date="2020-07" db="EMBL/GenBank/DDBJ databases">
        <title>Genomic Encyclopedia of Type Strains, Phase IV (KMG-IV): sequencing the most valuable type-strain genomes for metagenomic binning, comparative biology and taxonomic classification.</title>
        <authorList>
            <person name="Goeker M."/>
        </authorList>
    </citation>
    <scope>NUCLEOTIDE SEQUENCE [LARGE SCALE GENOMIC DNA]</scope>
    <source>
        <strain evidence="5 6">DSM 17721</strain>
    </source>
</reference>
<protein>
    <submittedName>
        <fullName evidence="5">Precorrin-4 methylase</fullName>
    </submittedName>
</protein>
<dbReference type="CDD" id="cd11724">
    <property type="entry name" value="TP_methylase"/>
    <property type="match status" value="1"/>
</dbReference>
<dbReference type="InterPro" id="IPR035996">
    <property type="entry name" value="4pyrrol_Methylase_sf"/>
</dbReference>
<keyword evidence="1 5" id="KW-0489">Methyltransferase</keyword>
<dbReference type="RefSeq" id="WP_181551851.1">
    <property type="nucleotide sequence ID" value="NZ_JACDUS010000007.1"/>
</dbReference>
<evidence type="ECO:0000256" key="3">
    <source>
        <dbReference type="ARBA" id="ARBA00022691"/>
    </source>
</evidence>
<evidence type="ECO:0000256" key="2">
    <source>
        <dbReference type="ARBA" id="ARBA00022679"/>
    </source>
</evidence>
<dbReference type="Gene3D" id="3.30.950.10">
    <property type="entry name" value="Methyltransferase, Cobalt-precorrin-4 Transmethylase, Domain 2"/>
    <property type="match status" value="1"/>
</dbReference>
<keyword evidence="6" id="KW-1185">Reference proteome</keyword>
<dbReference type="EMBL" id="JACDUS010000007">
    <property type="protein sequence ID" value="MBA2882204.1"/>
    <property type="molecule type" value="Genomic_DNA"/>
</dbReference>
<dbReference type="PANTHER" id="PTHR45790">
    <property type="entry name" value="SIROHEME SYNTHASE-RELATED"/>
    <property type="match status" value="1"/>
</dbReference>
<dbReference type="Proteomes" id="UP000525298">
    <property type="component" value="Unassembled WGS sequence"/>
</dbReference>
<proteinExistence type="predicted"/>